<proteinExistence type="predicted"/>
<evidence type="ECO:0000256" key="1">
    <source>
        <dbReference type="SAM" id="Coils"/>
    </source>
</evidence>
<feature type="coiled-coil region" evidence="1">
    <location>
        <begin position="773"/>
        <end position="821"/>
    </location>
</feature>
<evidence type="ECO:0000256" key="2">
    <source>
        <dbReference type="SAM" id="MobiDB-lite"/>
    </source>
</evidence>
<dbReference type="OrthoDB" id="347186at2759"/>
<evidence type="ECO:0000313" key="3">
    <source>
        <dbReference type="EMBL" id="CDI75196.1"/>
    </source>
</evidence>
<feature type="compositionally biased region" description="Basic and acidic residues" evidence="2">
    <location>
        <begin position="876"/>
        <end position="886"/>
    </location>
</feature>
<keyword evidence="1" id="KW-0175">Coiled coil</keyword>
<dbReference type="VEuPathDB" id="ToxoDB:EPH_0019130"/>
<feature type="compositionally biased region" description="Low complexity" evidence="2">
    <location>
        <begin position="674"/>
        <end position="686"/>
    </location>
</feature>
<feature type="coiled-coil region" evidence="1">
    <location>
        <begin position="7"/>
        <end position="90"/>
    </location>
</feature>
<dbReference type="EMBL" id="HG690782">
    <property type="protein sequence ID" value="CDI75196.1"/>
    <property type="molecule type" value="Genomic_DNA"/>
</dbReference>
<feature type="region of interest" description="Disordered" evidence="2">
    <location>
        <begin position="864"/>
        <end position="906"/>
    </location>
</feature>
<organism evidence="3 4">
    <name type="scientific">Eimeria praecox</name>
    <dbReference type="NCBI Taxonomy" id="51316"/>
    <lineage>
        <taxon>Eukaryota</taxon>
        <taxon>Sar</taxon>
        <taxon>Alveolata</taxon>
        <taxon>Apicomplexa</taxon>
        <taxon>Conoidasida</taxon>
        <taxon>Coccidia</taxon>
        <taxon>Eucoccidiorida</taxon>
        <taxon>Eimeriorina</taxon>
        <taxon>Eimeriidae</taxon>
        <taxon>Eimeria</taxon>
    </lineage>
</organism>
<name>U6G4P9_9EIME</name>
<dbReference type="AlphaFoldDB" id="U6G4P9"/>
<dbReference type="Proteomes" id="UP000018201">
    <property type="component" value="Unassembled WGS sequence"/>
</dbReference>
<protein>
    <submittedName>
        <fullName evidence="3">Uncharacterized protein</fullName>
    </submittedName>
</protein>
<sequence length="906" mass="103316">MPTAQELSAVRKQYVQQTAEVAKLSEQYGAARASSDSAAAELATARKQLSMAKAEAELAMSDRIDLMKENSHLRQEFSQAMAQIASLQQDLGKFCGLQRDFEQAHASLERCRQMHAVDREQIFRLEEELKAFSEKEKQLVLIQREAELAKRQSAKLLKELQDAQEALKAFQDVSERNCWLEDERKRLLAFEAECDRMRARMVLEEGRLKEISEKHAETMHQLSTTLADEKALRHELEKQASEIAMLANNLRTANQREAQKAEQLRVAMEEARRFELEAQRRLEDIARLEAENTKIAKELECYSKKHFEDLTDSLADKQKLKVELDAATEYNNRLSVELQLMKESHWRQKEELRSSREEATVLSGKVQELTRQAEKIKESQQLQAAEFEATVATMEQRSKNQETALLRTQTLNEELEATLETLRQELMHKESNEKETLNRMRVQLQEAQEQHEAAVARKKQLRTQLVEATRALHLTRKQTALAAATGAAKEKDLAEKCATLETKLEEVKRHHDIEAAKRQRDNLEVRRQQQELASCRKLLHSLQLTQRELEDCCRKKDAELTACKAQAERESAERAEAEATWARTIEEQVQQRVSVLEKDFALRIAKIRKKVAERAEYNHLLDELLAAGMLARLGMAQPFANNSQRGGLADAEASELGTSKIPKEPAGLEEQEAARIQEASAAQEEIAVSEKEKQELQSQLEGAQQLLRQQQAELRALRTKTPQNIGHSSSLCRAPFTGARRQGCPEPTSEGDKAKFKDETADCADCSRLRMALRSKDRQLRTVQGELTELKQQHIQVQQQNEKQQQELLKLAQRLEVLRKSKAHFEARATRVALALDAAYAHLRTEREEKAFLLRFVYPHLHAGTNVTSKDGGQPLREDKLSEEPLKPLSDIEAQQNAAEEVGPML</sequence>
<gene>
    <name evidence="3" type="ORF">EPH_0019130</name>
</gene>
<reference evidence="3" key="2">
    <citation type="submission" date="2013-10" db="EMBL/GenBank/DDBJ databases">
        <authorList>
            <person name="Aslett M."/>
        </authorList>
    </citation>
    <scope>NUCLEOTIDE SEQUENCE [LARGE SCALE GENOMIC DNA]</scope>
    <source>
        <strain evidence="3">Houghton</strain>
    </source>
</reference>
<evidence type="ECO:0000313" key="4">
    <source>
        <dbReference type="Proteomes" id="UP000018201"/>
    </source>
</evidence>
<feature type="coiled-coil region" evidence="1">
    <location>
        <begin position="132"/>
        <end position="305"/>
    </location>
</feature>
<keyword evidence="4" id="KW-1185">Reference proteome</keyword>
<feature type="region of interest" description="Disordered" evidence="2">
    <location>
        <begin position="723"/>
        <end position="755"/>
    </location>
</feature>
<feature type="coiled-coil region" evidence="1">
    <location>
        <begin position="352"/>
        <end position="533"/>
    </location>
</feature>
<reference evidence="3" key="1">
    <citation type="submission" date="2013-10" db="EMBL/GenBank/DDBJ databases">
        <title>Genomic analysis of the causative agents of coccidiosis in chickens.</title>
        <authorList>
            <person name="Reid A.J."/>
            <person name="Blake D."/>
            <person name="Billington K."/>
            <person name="Browne H."/>
            <person name="Dunn M."/>
            <person name="Hung S."/>
            <person name="Kawahara F."/>
            <person name="Miranda-Saavedra D."/>
            <person name="Mourier T."/>
            <person name="Nagra H."/>
            <person name="Otto T.D."/>
            <person name="Rawlings N."/>
            <person name="Sanchez A."/>
            <person name="Sanders M."/>
            <person name="Subramaniam C."/>
            <person name="Tay Y."/>
            <person name="Dear P."/>
            <person name="Doerig C."/>
            <person name="Gruber A."/>
            <person name="Parkinson J."/>
            <person name="Shirley M."/>
            <person name="Wan K.L."/>
            <person name="Berriman M."/>
            <person name="Tomley F."/>
            <person name="Pain A."/>
        </authorList>
    </citation>
    <scope>NUCLEOTIDE SEQUENCE [LARGE SCALE GENOMIC DNA]</scope>
    <source>
        <strain evidence="3">Houghton</strain>
    </source>
</reference>
<accession>U6G4P9</accession>
<feature type="region of interest" description="Disordered" evidence="2">
    <location>
        <begin position="643"/>
        <end position="690"/>
    </location>
</feature>